<accession>A0A8K0KM94</accession>
<feature type="compositionally biased region" description="Low complexity" evidence="3">
    <location>
        <begin position="103"/>
        <end position="117"/>
    </location>
</feature>
<organism evidence="4 5">
    <name type="scientific">Ladona fulva</name>
    <name type="common">Scarce chaser dragonfly</name>
    <name type="synonym">Libellula fulva</name>
    <dbReference type="NCBI Taxonomy" id="123851"/>
    <lineage>
        <taxon>Eukaryota</taxon>
        <taxon>Metazoa</taxon>
        <taxon>Ecdysozoa</taxon>
        <taxon>Arthropoda</taxon>
        <taxon>Hexapoda</taxon>
        <taxon>Insecta</taxon>
        <taxon>Pterygota</taxon>
        <taxon>Palaeoptera</taxon>
        <taxon>Odonata</taxon>
        <taxon>Epiprocta</taxon>
        <taxon>Anisoptera</taxon>
        <taxon>Libelluloidea</taxon>
        <taxon>Libellulidae</taxon>
        <taxon>Ladona</taxon>
    </lineage>
</organism>
<dbReference type="PANTHER" id="PTHR14215">
    <property type="entry name" value="PROTEIN OF UNKNOWN FUNCTION DUF729"/>
    <property type="match status" value="1"/>
</dbReference>
<feature type="compositionally biased region" description="Pro residues" evidence="3">
    <location>
        <begin position="196"/>
        <end position="210"/>
    </location>
</feature>
<comment type="similarity">
    <text evidence="1">Belongs to the MTFR1 family.</text>
</comment>
<name>A0A8K0KM94_LADFU</name>
<dbReference type="InterPro" id="IPR007972">
    <property type="entry name" value="Mtfr1"/>
</dbReference>
<evidence type="ECO:0000256" key="1">
    <source>
        <dbReference type="ARBA" id="ARBA00005807"/>
    </source>
</evidence>
<feature type="non-terminal residue" evidence="4">
    <location>
        <position position="248"/>
    </location>
</feature>
<evidence type="ECO:0000256" key="2">
    <source>
        <dbReference type="SAM" id="Coils"/>
    </source>
</evidence>
<evidence type="ECO:0000256" key="3">
    <source>
        <dbReference type="SAM" id="MobiDB-lite"/>
    </source>
</evidence>
<comment type="caution">
    <text evidence="4">The sequence shown here is derived from an EMBL/GenBank/DDBJ whole genome shotgun (WGS) entry which is preliminary data.</text>
</comment>
<feature type="compositionally biased region" description="Polar residues" evidence="3">
    <location>
        <begin position="182"/>
        <end position="191"/>
    </location>
</feature>
<evidence type="ECO:0000313" key="5">
    <source>
        <dbReference type="Proteomes" id="UP000792457"/>
    </source>
</evidence>
<feature type="coiled-coil region" evidence="2">
    <location>
        <begin position="125"/>
        <end position="152"/>
    </location>
</feature>
<dbReference type="Proteomes" id="UP000792457">
    <property type="component" value="Unassembled WGS sequence"/>
</dbReference>
<feature type="region of interest" description="Disordered" evidence="3">
    <location>
        <begin position="157"/>
        <end position="248"/>
    </location>
</feature>
<dbReference type="OrthoDB" id="2133332at2759"/>
<reference evidence="4" key="1">
    <citation type="submission" date="2013-04" db="EMBL/GenBank/DDBJ databases">
        <authorList>
            <person name="Qu J."/>
            <person name="Murali S.C."/>
            <person name="Bandaranaike D."/>
            <person name="Bellair M."/>
            <person name="Blankenburg K."/>
            <person name="Chao H."/>
            <person name="Dinh H."/>
            <person name="Doddapaneni H."/>
            <person name="Downs B."/>
            <person name="Dugan-Rocha S."/>
            <person name="Elkadiri S."/>
            <person name="Gnanaolivu R.D."/>
            <person name="Hernandez B."/>
            <person name="Javaid M."/>
            <person name="Jayaseelan J.C."/>
            <person name="Lee S."/>
            <person name="Li M."/>
            <person name="Ming W."/>
            <person name="Munidasa M."/>
            <person name="Muniz J."/>
            <person name="Nguyen L."/>
            <person name="Ongeri F."/>
            <person name="Osuji N."/>
            <person name="Pu L.-L."/>
            <person name="Puazo M."/>
            <person name="Qu C."/>
            <person name="Quiroz J."/>
            <person name="Raj R."/>
            <person name="Weissenberger G."/>
            <person name="Xin Y."/>
            <person name="Zou X."/>
            <person name="Han Y."/>
            <person name="Richards S."/>
            <person name="Worley K."/>
            <person name="Muzny D."/>
            <person name="Gibbs R."/>
        </authorList>
    </citation>
    <scope>NUCLEOTIDE SEQUENCE</scope>
    <source>
        <strain evidence="4">Sampled in the wild</strain>
    </source>
</reference>
<proteinExistence type="inferred from homology"/>
<reference evidence="4" key="2">
    <citation type="submission" date="2017-10" db="EMBL/GenBank/DDBJ databases">
        <title>Ladona fulva Genome sequencing and assembly.</title>
        <authorList>
            <person name="Murali S."/>
            <person name="Richards S."/>
            <person name="Bandaranaike D."/>
            <person name="Bellair M."/>
            <person name="Blankenburg K."/>
            <person name="Chao H."/>
            <person name="Dinh H."/>
            <person name="Doddapaneni H."/>
            <person name="Dugan-Rocha S."/>
            <person name="Elkadiri S."/>
            <person name="Gnanaolivu R."/>
            <person name="Hernandez B."/>
            <person name="Skinner E."/>
            <person name="Javaid M."/>
            <person name="Lee S."/>
            <person name="Li M."/>
            <person name="Ming W."/>
            <person name="Munidasa M."/>
            <person name="Muniz J."/>
            <person name="Nguyen L."/>
            <person name="Hughes D."/>
            <person name="Osuji N."/>
            <person name="Pu L.-L."/>
            <person name="Puazo M."/>
            <person name="Qu C."/>
            <person name="Quiroz J."/>
            <person name="Raj R."/>
            <person name="Weissenberger G."/>
            <person name="Xin Y."/>
            <person name="Zou X."/>
            <person name="Han Y."/>
            <person name="Worley K."/>
            <person name="Muzny D."/>
            <person name="Gibbs R."/>
        </authorList>
    </citation>
    <scope>NUCLEOTIDE SEQUENCE</scope>
    <source>
        <strain evidence="4">Sampled in the wild</strain>
    </source>
</reference>
<gene>
    <name evidence="4" type="ORF">J437_LFUL017229</name>
</gene>
<protein>
    <submittedName>
        <fullName evidence="4">Uncharacterized protein</fullName>
    </submittedName>
</protein>
<dbReference type="PANTHER" id="PTHR14215:SF0">
    <property type="entry name" value="WH2 DOMAIN-CONTAINING PROTEIN"/>
    <property type="match status" value="1"/>
</dbReference>
<dbReference type="AlphaFoldDB" id="A0A8K0KM94"/>
<feature type="compositionally biased region" description="Polar residues" evidence="3">
    <location>
        <begin position="157"/>
        <end position="167"/>
    </location>
</feature>
<dbReference type="Pfam" id="PF05308">
    <property type="entry name" value="Mito_fiss_reg"/>
    <property type="match status" value="1"/>
</dbReference>
<keyword evidence="2" id="KW-0175">Coiled coil</keyword>
<sequence>MEIIDIILEIFSDIINEFIFELDNGLLNILLHNINRMSQPRKYGRHRSLVRLIGAGLPLRPCQRAYSQILYSENKSESEALDYYNSGSNDFNAWRKNIKRNSPDGSSSVVSSTPKSGSLERQKHNEISVEKFAALEEQVMQLQADIAKILSSHLLQSSADSGASTPSEESDDRGLEVEMSREGTSPTNGIEASSIPAPPPPPPPPPPPLPQISLPQQPIRESSTDRIDSSSEIQQRNPSQKKIPASTM</sequence>
<evidence type="ECO:0000313" key="4">
    <source>
        <dbReference type="EMBL" id="KAG8236864.1"/>
    </source>
</evidence>
<feature type="compositionally biased region" description="Basic and acidic residues" evidence="3">
    <location>
        <begin position="172"/>
        <end position="181"/>
    </location>
</feature>
<feature type="compositionally biased region" description="Polar residues" evidence="3">
    <location>
        <begin position="230"/>
        <end position="248"/>
    </location>
</feature>
<dbReference type="EMBL" id="KZ309087">
    <property type="protein sequence ID" value="KAG8236864.1"/>
    <property type="molecule type" value="Genomic_DNA"/>
</dbReference>
<feature type="region of interest" description="Disordered" evidence="3">
    <location>
        <begin position="95"/>
        <end position="124"/>
    </location>
</feature>
<keyword evidence="5" id="KW-1185">Reference proteome</keyword>